<dbReference type="InterPro" id="IPR051015">
    <property type="entry name" value="EvgA-like"/>
</dbReference>
<dbReference type="Proteomes" id="UP000460221">
    <property type="component" value="Unassembled WGS sequence"/>
</dbReference>
<evidence type="ECO:0000256" key="1">
    <source>
        <dbReference type="PROSITE-ProRule" id="PRU00169"/>
    </source>
</evidence>
<dbReference type="PANTHER" id="PTHR45566:SF2">
    <property type="entry name" value="NARL SUBFAMILY"/>
    <property type="match status" value="1"/>
</dbReference>
<dbReference type="CDD" id="cd17535">
    <property type="entry name" value="REC_NarL-like"/>
    <property type="match status" value="1"/>
</dbReference>
<dbReference type="PROSITE" id="PS50110">
    <property type="entry name" value="RESPONSE_REGULATORY"/>
    <property type="match status" value="1"/>
</dbReference>
<feature type="domain" description="Response regulatory" evidence="2">
    <location>
        <begin position="9"/>
        <end position="124"/>
    </location>
</feature>
<dbReference type="Pfam" id="PF00072">
    <property type="entry name" value="Response_reg"/>
    <property type="match status" value="1"/>
</dbReference>
<dbReference type="PANTHER" id="PTHR45566">
    <property type="entry name" value="HTH-TYPE TRANSCRIPTIONAL REGULATOR YHJB-RELATED"/>
    <property type="match status" value="1"/>
</dbReference>
<keyword evidence="1" id="KW-0597">Phosphoprotein</keyword>
<gene>
    <name evidence="3" type="ORF">GIS00_13875</name>
</gene>
<dbReference type="SMART" id="SM00448">
    <property type="entry name" value="REC"/>
    <property type="match status" value="1"/>
</dbReference>
<dbReference type="InterPro" id="IPR001789">
    <property type="entry name" value="Sig_transdc_resp-reg_receiver"/>
</dbReference>
<feature type="modified residue" description="4-aspartylphosphate" evidence="1">
    <location>
        <position position="59"/>
    </location>
</feature>
<dbReference type="InterPro" id="IPR058245">
    <property type="entry name" value="NreC/VraR/RcsB-like_REC"/>
</dbReference>
<evidence type="ECO:0000259" key="2">
    <source>
        <dbReference type="PROSITE" id="PS50110"/>
    </source>
</evidence>
<keyword evidence="4" id="KW-1185">Reference proteome</keyword>
<name>A0A7K1FLP3_9ACTN</name>
<evidence type="ECO:0000313" key="3">
    <source>
        <dbReference type="EMBL" id="MTD15028.1"/>
    </source>
</evidence>
<proteinExistence type="predicted"/>
<dbReference type="AlphaFoldDB" id="A0A7K1FLP3"/>
<dbReference type="Gene3D" id="3.40.50.2300">
    <property type="match status" value="1"/>
</dbReference>
<dbReference type="GO" id="GO:0000160">
    <property type="term" value="P:phosphorelay signal transduction system"/>
    <property type="evidence" value="ECO:0007669"/>
    <property type="project" value="InterPro"/>
</dbReference>
<accession>A0A7K1FLP3</accession>
<sequence length="124" mass="13157">MDQEHEDVRCLVVDDSAAFRDAVRTMLARDGISVIGTADCGDDALARYAELAPDLVLVDVDLGAESGFDVVLRLQAAGAAMDRVVLTSTHAEVDLAELVEQSPARGFLPKFALSGSRLRALVGD</sequence>
<protein>
    <submittedName>
        <fullName evidence="3">Response regulator</fullName>
    </submittedName>
</protein>
<evidence type="ECO:0000313" key="4">
    <source>
        <dbReference type="Proteomes" id="UP000460221"/>
    </source>
</evidence>
<dbReference type="RefSeq" id="WP_154769008.1">
    <property type="nucleotide sequence ID" value="NZ_WLYK01000005.1"/>
</dbReference>
<dbReference type="SUPFAM" id="SSF52172">
    <property type="entry name" value="CheY-like"/>
    <property type="match status" value="1"/>
</dbReference>
<reference evidence="3 4" key="1">
    <citation type="submission" date="2019-11" db="EMBL/GenBank/DDBJ databases">
        <authorList>
            <person name="Jiang L.-Q."/>
        </authorList>
    </citation>
    <scope>NUCLEOTIDE SEQUENCE [LARGE SCALE GENOMIC DNA]</scope>
    <source>
        <strain evidence="3 4">YIM 132087</strain>
    </source>
</reference>
<dbReference type="EMBL" id="WLYK01000005">
    <property type="protein sequence ID" value="MTD15028.1"/>
    <property type="molecule type" value="Genomic_DNA"/>
</dbReference>
<comment type="caution">
    <text evidence="3">The sequence shown here is derived from an EMBL/GenBank/DDBJ whole genome shotgun (WGS) entry which is preliminary data.</text>
</comment>
<dbReference type="InterPro" id="IPR011006">
    <property type="entry name" value="CheY-like_superfamily"/>
</dbReference>
<organism evidence="3 4">
    <name type="scientific">Nakamurella alba</name>
    <dbReference type="NCBI Taxonomy" id="2665158"/>
    <lineage>
        <taxon>Bacteria</taxon>
        <taxon>Bacillati</taxon>
        <taxon>Actinomycetota</taxon>
        <taxon>Actinomycetes</taxon>
        <taxon>Nakamurellales</taxon>
        <taxon>Nakamurellaceae</taxon>
        <taxon>Nakamurella</taxon>
    </lineage>
</organism>